<name>A0A2T0K7T1_9ACTN</name>
<dbReference type="InterPro" id="IPR041667">
    <property type="entry name" value="Cupin_8"/>
</dbReference>
<comment type="caution">
    <text evidence="2">The sequence shown here is derived from an EMBL/GenBank/DDBJ whole genome shotgun (WGS) entry which is preliminary data.</text>
</comment>
<dbReference type="EMBL" id="PVMZ01000011">
    <property type="protein sequence ID" value="PRX19080.1"/>
    <property type="molecule type" value="Genomic_DNA"/>
</dbReference>
<proteinExistence type="predicted"/>
<dbReference type="Proteomes" id="UP000239415">
    <property type="component" value="Unassembled WGS sequence"/>
</dbReference>
<dbReference type="AlphaFoldDB" id="A0A2T0K7T1"/>
<dbReference type="RefSeq" id="WP_106323083.1">
    <property type="nucleotide sequence ID" value="NZ_BOMO01000090.1"/>
</dbReference>
<dbReference type="Pfam" id="PF13621">
    <property type="entry name" value="Cupin_8"/>
    <property type="match status" value="1"/>
</dbReference>
<dbReference type="InterPro" id="IPR050910">
    <property type="entry name" value="JMJD6_ArgDemeth/LysHydrox"/>
</dbReference>
<evidence type="ECO:0000259" key="1">
    <source>
        <dbReference type="PROSITE" id="PS51184"/>
    </source>
</evidence>
<dbReference type="Gene3D" id="2.60.120.650">
    <property type="entry name" value="Cupin"/>
    <property type="match status" value="1"/>
</dbReference>
<dbReference type="SUPFAM" id="SSF51197">
    <property type="entry name" value="Clavaminate synthase-like"/>
    <property type="match status" value="1"/>
</dbReference>
<protein>
    <submittedName>
        <fullName evidence="2">Cupin-like domain-containing protein</fullName>
    </submittedName>
</protein>
<gene>
    <name evidence="2" type="ORF">CLV67_111228</name>
</gene>
<evidence type="ECO:0000313" key="2">
    <source>
        <dbReference type="EMBL" id="PRX19080.1"/>
    </source>
</evidence>
<feature type="domain" description="JmjC" evidence="1">
    <location>
        <begin position="118"/>
        <end position="267"/>
    </location>
</feature>
<keyword evidence="3" id="KW-1185">Reference proteome</keyword>
<dbReference type="PANTHER" id="PTHR12480">
    <property type="entry name" value="ARGININE DEMETHYLASE AND LYSYL-HYDROXYLASE JMJD"/>
    <property type="match status" value="1"/>
</dbReference>
<sequence>MAGNTSPAGMSSAEFVAVHLAGNQPLVSRGWCRQWWSQPPPWDLGDLARRFGDHRVPVFDSLFEIQQVVRFEEYISAMADGVADGEPVPYMRWYARQRNFQMICADEAFAELEGDWAAPSWLPSDDYLFPAIKENADPTKDSFPAKGLFICAAGGRTRLHADPWASDACLCQITGEKRFVLYPPAAGKVLSDGAGVVDLDQPDTARFPQWNSVEPALDVTLQPGDAIFIPAGWYHAAVALSASVSVTWNFVHAVNADRFEEYLASGGSTDPTVKYFRGRRRSKGYA</sequence>
<dbReference type="InterPro" id="IPR003347">
    <property type="entry name" value="JmjC_dom"/>
</dbReference>
<organism evidence="2 3">
    <name type="scientific">Actinoplanes italicus</name>
    <dbReference type="NCBI Taxonomy" id="113567"/>
    <lineage>
        <taxon>Bacteria</taxon>
        <taxon>Bacillati</taxon>
        <taxon>Actinomycetota</taxon>
        <taxon>Actinomycetes</taxon>
        <taxon>Micromonosporales</taxon>
        <taxon>Micromonosporaceae</taxon>
        <taxon>Actinoplanes</taxon>
    </lineage>
</organism>
<dbReference type="SMART" id="SM00558">
    <property type="entry name" value="JmjC"/>
    <property type="match status" value="1"/>
</dbReference>
<accession>A0A2T0K7T1</accession>
<reference evidence="2 3" key="1">
    <citation type="submission" date="2018-03" db="EMBL/GenBank/DDBJ databases">
        <title>Genomic Encyclopedia of Archaeal and Bacterial Type Strains, Phase II (KMG-II): from individual species to whole genera.</title>
        <authorList>
            <person name="Goeker M."/>
        </authorList>
    </citation>
    <scope>NUCLEOTIDE SEQUENCE [LARGE SCALE GENOMIC DNA]</scope>
    <source>
        <strain evidence="2 3">DSM 43146</strain>
    </source>
</reference>
<evidence type="ECO:0000313" key="3">
    <source>
        <dbReference type="Proteomes" id="UP000239415"/>
    </source>
</evidence>
<dbReference type="OrthoDB" id="9764016at2"/>
<dbReference type="PROSITE" id="PS51184">
    <property type="entry name" value="JMJC"/>
    <property type="match status" value="1"/>
</dbReference>